<sequence length="385" mass="41328">MKRHLAICAVASSVLLLLSACSGAQLANIDEFGIFGTQARWVYVPVDAQREAQIGEEIGQIAHEIDASLAVSSEESFIARFNAADAGETVEIDSVTYQALLAAKSVYAETDGAYNPATGLLVDLWGFSPRHMAVDYVPTMPYDRAEPELQMPDETYLALFSDAALNDFGAVEVYAENGRFYATKPENAYVEADGVRYTMQLNLGGIGKGYCVDEVRAHLLSQGQTQGYYTLGGSSMALFSDPMTDDGVWEVSLNAPREQFGESYAALRVRDTVLSVSGDDEQFYMIDGVRYSHIIDPETGIPVGGGSHVVCATIVGGSAAEGDARATAIVTMELSEALDYARSHADAFGTVFLWYDAAADAYTVYSNVGDALLMHAEGLSVEVIA</sequence>
<feature type="signal peptide" evidence="12">
    <location>
        <begin position="1"/>
        <end position="27"/>
    </location>
</feature>
<keyword evidence="3 10" id="KW-0285">Flavoprotein</keyword>
<evidence type="ECO:0000256" key="3">
    <source>
        <dbReference type="ARBA" id="ARBA00022630"/>
    </source>
</evidence>
<evidence type="ECO:0000256" key="9">
    <source>
        <dbReference type="ARBA" id="ARBA00048540"/>
    </source>
</evidence>
<dbReference type="AlphaFoldDB" id="A0A9D2DY63"/>
<dbReference type="GO" id="GO:0046872">
    <property type="term" value="F:metal ion binding"/>
    <property type="evidence" value="ECO:0007669"/>
    <property type="project" value="UniProtKB-UniRule"/>
</dbReference>
<organism evidence="13 14">
    <name type="scientific">Candidatus Gallimonas intestinigallinarum</name>
    <dbReference type="NCBI Taxonomy" id="2838604"/>
    <lineage>
        <taxon>Bacteria</taxon>
        <taxon>Bacillati</taxon>
        <taxon>Bacillota</taxon>
        <taxon>Clostridia</taxon>
        <taxon>Candidatus Gallimonas</taxon>
    </lineage>
</organism>
<dbReference type="PIRSF" id="PIRSF006268">
    <property type="entry name" value="ApbE"/>
    <property type="match status" value="1"/>
</dbReference>
<dbReference type="PANTHER" id="PTHR30040:SF2">
    <property type="entry name" value="FAD:PROTEIN FMN TRANSFERASE"/>
    <property type="match status" value="1"/>
</dbReference>
<keyword evidence="12" id="KW-0449">Lipoprotein</keyword>
<evidence type="ECO:0000256" key="6">
    <source>
        <dbReference type="ARBA" id="ARBA00022827"/>
    </source>
</evidence>
<protein>
    <recommendedName>
        <fullName evidence="2 10">FAD:protein FMN transferase</fullName>
        <ecNumber evidence="1 10">2.7.1.180</ecNumber>
    </recommendedName>
    <alternativeName>
        <fullName evidence="8 10">Flavin transferase</fullName>
    </alternativeName>
</protein>
<evidence type="ECO:0000256" key="2">
    <source>
        <dbReference type="ARBA" id="ARBA00016337"/>
    </source>
</evidence>
<dbReference type="GO" id="GO:0005886">
    <property type="term" value="C:plasma membrane"/>
    <property type="evidence" value="ECO:0007669"/>
    <property type="project" value="UniProtKB-SubCell"/>
</dbReference>
<name>A0A9D2DY63_9FIRM</name>
<feature type="binding site" evidence="11">
    <location>
        <position position="327"/>
    </location>
    <ligand>
        <name>Mg(2+)</name>
        <dbReference type="ChEBI" id="CHEBI:18420"/>
    </ligand>
</feature>
<dbReference type="PROSITE" id="PS51257">
    <property type="entry name" value="PROKAR_LIPOPROTEIN"/>
    <property type="match status" value="1"/>
</dbReference>
<keyword evidence="12" id="KW-0472">Membrane</keyword>
<evidence type="ECO:0000256" key="7">
    <source>
        <dbReference type="ARBA" id="ARBA00022842"/>
    </source>
</evidence>
<dbReference type="Proteomes" id="UP000824044">
    <property type="component" value="Unassembled WGS sequence"/>
</dbReference>
<feature type="binding site" evidence="11">
    <location>
        <position position="205"/>
    </location>
    <ligand>
        <name>Mg(2+)</name>
        <dbReference type="ChEBI" id="CHEBI:18420"/>
    </ligand>
</feature>
<dbReference type="PANTHER" id="PTHR30040">
    <property type="entry name" value="THIAMINE BIOSYNTHESIS LIPOPROTEIN APBE"/>
    <property type="match status" value="1"/>
</dbReference>
<accession>A0A9D2DY63</accession>
<dbReference type="SUPFAM" id="SSF143631">
    <property type="entry name" value="ApbE-like"/>
    <property type="match status" value="1"/>
</dbReference>
<reference evidence="13" key="1">
    <citation type="journal article" date="2021" name="PeerJ">
        <title>Extensive microbial diversity within the chicken gut microbiome revealed by metagenomics and culture.</title>
        <authorList>
            <person name="Gilroy R."/>
            <person name="Ravi A."/>
            <person name="Getino M."/>
            <person name="Pursley I."/>
            <person name="Horton D.L."/>
            <person name="Alikhan N.F."/>
            <person name="Baker D."/>
            <person name="Gharbi K."/>
            <person name="Hall N."/>
            <person name="Watson M."/>
            <person name="Adriaenssens E.M."/>
            <person name="Foster-Nyarko E."/>
            <person name="Jarju S."/>
            <person name="Secka A."/>
            <person name="Antonio M."/>
            <person name="Oren A."/>
            <person name="Chaudhuri R.R."/>
            <person name="La Ragione R."/>
            <person name="Hildebrand F."/>
            <person name="Pallen M.J."/>
        </authorList>
    </citation>
    <scope>NUCLEOTIDE SEQUENCE</scope>
    <source>
        <strain evidence="13">CHK33-5263</strain>
    </source>
</reference>
<dbReference type="Gene3D" id="3.10.520.10">
    <property type="entry name" value="ApbE-like domains"/>
    <property type="match status" value="1"/>
</dbReference>
<comment type="similarity">
    <text evidence="10 12">Belongs to the ApbE family.</text>
</comment>
<dbReference type="EMBL" id="DXBS01000132">
    <property type="protein sequence ID" value="HIZ25223.1"/>
    <property type="molecule type" value="Genomic_DNA"/>
</dbReference>
<evidence type="ECO:0000256" key="5">
    <source>
        <dbReference type="ARBA" id="ARBA00022723"/>
    </source>
</evidence>
<keyword evidence="7 10" id="KW-0460">Magnesium</keyword>
<dbReference type="InterPro" id="IPR024932">
    <property type="entry name" value="ApbE"/>
</dbReference>
<evidence type="ECO:0000313" key="14">
    <source>
        <dbReference type="Proteomes" id="UP000824044"/>
    </source>
</evidence>
<evidence type="ECO:0000256" key="11">
    <source>
        <dbReference type="PIRSR" id="PIRSR006268-2"/>
    </source>
</evidence>
<dbReference type="Pfam" id="PF02424">
    <property type="entry name" value="ApbE"/>
    <property type="match status" value="1"/>
</dbReference>
<comment type="cofactor">
    <cofactor evidence="11">
        <name>Mg(2+)</name>
        <dbReference type="ChEBI" id="CHEBI:18420"/>
    </cofactor>
    <cofactor evidence="11">
        <name>Mn(2+)</name>
        <dbReference type="ChEBI" id="CHEBI:29035"/>
    </cofactor>
    <text evidence="11">Magnesium. Can also use manganese.</text>
</comment>
<evidence type="ECO:0000256" key="8">
    <source>
        <dbReference type="ARBA" id="ARBA00031306"/>
    </source>
</evidence>
<evidence type="ECO:0000256" key="4">
    <source>
        <dbReference type="ARBA" id="ARBA00022679"/>
    </source>
</evidence>
<keyword evidence="4 10" id="KW-0808">Transferase</keyword>
<evidence type="ECO:0000256" key="10">
    <source>
        <dbReference type="PIRNR" id="PIRNR006268"/>
    </source>
</evidence>
<feature type="chain" id="PRO_5039747630" description="FAD:protein FMN transferase" evidence="12">
    <location>
        <begin position="28"/>
        <end position="385"/>
    </location>
</feature>
<evidence type="ECO:0000256" key="1">
    <source>
        <dbReference type="ARBA" id="ARBA00011955"/>
    </source>
</evidence>
<feature type="binding site" evidence="11">
    <location>
        <position position="323"/>
    </location>
    <ligand>
        <name>Mg(2+)</name>
        <dbReference type="ChEBI" id="CHEBI:18420"/>
    </ligand>
</feature>
<evidence type="ECO:0000256" key="12">
    <source>
        <dbReference type="RuleBase" id="RU363002"/>
    </source>
</evidence>
<keyword evidence="12" id="KW-0732">Signal</keyword>
<keyword evidence="5 10" id="KW-0479">Metal-binding</keyword>
<keyword evidence="6 10" id="KW-0274">FAD</keyword>
<reference evidence="13" key="2">
    <citation type="submission" date="2021-04" db="EMBL/GenBank/DDBJ databases">
        <authorList>
            <person name="Gilroy R."/>
        </authorList>
    </citation>
    <scope>NUCLEOTIDE SEQUENCE</scope>
    <source>
        <strain evidence="13">CHK33-5263</strain>
    </source>
</reference>
<gene>
    <name evidence="13" type="ORF">H9812_07155</name>
</gene>
<comment type="subcellular location">
    <subcellularLocation>
        <location evidence="12">Cell inner membrane</location>
        <topology evidence="12">Lipid-anchor</topology>
        <orientation evidence="12">Periplasmic side</orientation>
    </subcellularLocation>
</comment>
<keyword evidence="12" id="KW-1003">Cell membrane</keyword>
<comment type="function">
    <text evidence="12">Flavin transferase that catalyzes the transfer of the FMN moiety of FAD and its covalent binding to the hydroxyl group of a threonine residue in a target flavoprotein.</text>
</comment>
<keyword evidence="12" id="KW-0997">Cell inner membrane</keyword>
<dbReference type="InterPro" id="IPR003374">
    <property type="entry name" value="ApbE-like_sf"/>
</dbReference>
<dbReference type="GO" id="GO:0016740">
    <property type="term" value="F:transferase activity"/>
    <property type="evidence" value="ECO:0007669"/>
    <property type="project" value="UniProtKB-UniRule"/>
</dbReference>
<comment type="caution">
    <text evidence="13">The sequence shown here is derived from an EMBL/GenBank/DDBJ whole genome shotgun (WGS) entry which is preliminary data.</text>
</comment>
<dbReference type="EC" id="2.7.1.180" evidence="1 10"/>
<proteinExistence type="inferred from homology"/>
<comment type="catalytic activity">
    <reaction evidence="9 10 12">
        <text>L-threonyl-[protein] + FAD = FMN-L-threonyl-[protein] + AMP + H(+)</text>
        <dbReference type="Rhea" id="RHEA:36847"/>
        <dbReference type="Rhea" id="RHEA-COMP:11060"/>
        <dbReference type="Rhea" id="RHEA-COMP:11061"/>
        <dbReference type="ChEBI" id="CHEBI:15378"/>
        <dbReference type="ChEBI" id="CHEBI:30013"/>
        <dbReference type="ChEBI" id="CHEBI:57692"/>
        <dbReference type="ChEBI" id="CHEBI:74257"/>
        <dbReference type="ChEBI" id="CHEBI:456215"/>
        <dbReference type="EC" id="2.7.1.180"/>
    </reaction>
</comment>
<evidence type="ECO:0000313" key="13">
    <source>
        <dbReference type="EMBL" id="HIZ25223.1"/>
    </source>
</evidence>